<dbReference type="AlphaFoldDB" id="A0A803W7Y6"/>
<name>A0A803W7Y6_FICAL</name>
<feature type="region of interest" description="Disordered" evidence="6">
    <location>
        <begin position="92"/>
        <end position="124"/>
    </location>
</feature>
<evidence type="ECO:0000256" key="4">
    <source>
        <dbReference type="ARBA" id="ARBA00023069"/>
    </source>
</evidence>
<keyword evidence="5" id="KW-0966">Cell projection</keyword>
<dbReference type="Ensembl" id="ENSFALT00000040588.1">
    <property type="protein sequence ID" value="ENSFALP00000024621.1"/>
    <property type="gene ID" value="ENSFALG00000023046.1"/>
</dbReference>
<proteinExistence type="predicted"/>
<evidence type="ECO:0000256" key="3">
    <source>
        <dbReference type="ARBA" id="ARBA00022737"/>
    </source>
</evidence>
<dbReference type="Proteomes" id="UP000016665">
    <property type="component" value="Unplaced"/>
</dbReference>
<keyword evidence="4" id="KW-0969">Cilium</keyword>
<evidence type="ECO:0000313" key="8">
    <source>
        <dbReference type="Proteomes" id="UP000016665"/>
    </source>
</evidence>
<keyword evidence="2" id="KW-0433">Leucine-rich repeat</keyword>
<reference evidence="7" key="1">
    <citation type="submission" date="2025-05" db="UniProtKB">
        <authorList>
            <consortium name="Ensembl"/>
        </authorList>
    </citation>
    <scope>IDENTIFICATION</scope>
</reference>
<evidence type="ECO:0000256" key="6">
    <source>
        <dbReference type="SAM" id="MobiDB-lite"/>
    </source>
</evidence>
<dbReference type="InterPro" id="IPR050576">
    <property type="entry name" value="Cilia_flagella_integrity"/>
</dbReference>
<dbReference type="PANTHER" id="PTHR45973:SF9">
    <property type="entry name" value="LEUCINE-RICH REPEAT-CONTAINING PROTEIN 46"/>
    <property type="match status" value="1"/>
</dbReference>
<dbReference type="PANTHER" id="PTHR45973">
    <property type="entry name" value="PROTEIN PHOSPHATASE 1 REGULATORY SUBUNIT SDS22-RELATED"/>
    <property type="match status" value="1"/>
</dbReference>
<keyword evidence="3" id="KW-0677">Repeat</keyword>
<evidence type="ECO:0000256" key="5">
    <source>
        <dbReference type="ARBA" id="ARBA00023273"/>
    </source>
</evidence>
<dbReference type="SUPFAM" id="SSF52058">
    <property type="entry name" value="L domain-like"/>
    <property type="match status" value="1"/>
</dbReference>
<feature type="region of interest" description="Disordered" evidence="6">
    <location>
        <begin position="164"/>
        <end position="211"/>
    </location>
</feature>
<dbReference type="Pfam" id="PF14580">
    <property type="entry name" value="LRR_9"/>
    <property type="match status" value="1"/>
</dbReference>
<dbReference type="GeneTree" id="ENSGT00940000161315"/>
<comment type="subcellular location">
    <subcellularLocation>
        <location evidence="1">Cell projection</location>
        <location evidence="1">Cilium</location>
    </subcellularLocation>
</comment>
<keyword evidence="8" id="KW-1185">Reference proteome</keyword>
<evidence type="ECO:0000313" key="7">
    <source>
        <dbReference type="Ensembl" id="ENSFALP00000031092.1"/>
    </source>
</evidence>
<accession>A0A803W7Y6</accession>
<evidence type="ECO:0000256" key="1">
    <source>
        <dbReference type="ARBA" id="ARBA00004138"/>
    </source>
</evidence>
<dbReference type="Gene3D" id="3.80.10.10">
    <property type="entry name" value="Ribonuclease Inhibitor"/>
    <property type="match status" value="1"/>
</dbReference>
<sequence>MENLESFPNLRFLCLAGNRIQRVENLQALPHLSALDLSHNLIQVLHTEELPQSLQILDLTGNQCTQQDGYRDLVLSALPNLLQLDFQPVHENTAEEEAGRGSCSSEEEEEEEEQRTPFTSDRDFLMELSRELMGRARQRRRRSREEHRGRLEELRERRAVLLGLAETGDSDSDSDTPRWCQLRPRGTLLSPPVASGGSQRAAGAIQPPGRALEKEIGAKGAAGNWRLSQISRSSSQE</sequence>
<dbReference type="InterPro" id="IPR001611">
    <property type="entry name" value="Leu-rich_rpt"/>
</dbReference>
<gene>
    <name evidence="7" type="primary">LRRC46</name>
</gene>
<dbReference type="PROSITE" id="PS51450">
    <property type="entry name" value="LRR"/>
    <property type="match status" value="1"/>
</dbReference>
<dbReference type="Ensembl" id="ENSFALT00000032005.1">
    <property type="protein sequence ID" value="ENSFALP00000031092.1"/>
    <property type="gene ID" value="ENSFALG00000023046.1"/>
</dbReference>
<dbReference type="InterPro" id="IPR032675">
    <property type="entry name" value="LRR_dom_sf"/>
</dbReference>
<organism evidence="7 8">
    <name type="scientific">Ficedula albicollis</name>
    <name type="common">Collared flycatcher</name>
    <name type="synonym">Muscicapa albicollis</name>
    <dbReference type="NCBI Taxonomy" id="59894"/>
    <lineage>
        <taxon>Eukaryota</taxon>
        <taxon>Metazoa</taxon>
        <taxon>Chordata</taxon>
        <taxon>Craniata</taxon>
        <taxon>Vertebrata</taxon>
        <taxon>Euteleostomi</taxon>
        <taxon>Archelosauria</taxon>
        <taxon>Archosauria</taxon>
        <taxon>Dinosauria</taxon>
        <taxon>Saurischia</taxon>
        <taxon>Theropoda</taxon>
        <taxon>Coelurosauria</taxon>
        <taxon>Aves</taxon>
        <taxon>Neognathae</taxon>
        <taxon>Neoaves</taxon>
        <taxon>Telluraves</taxon>
        <taxon>Australaves</taxon>
        <taxon>Passeriformes</taxon>
        <taxon>Muscicapidae</taxon>
        <taxon>Ficedula</taxon>
    </lineage>
</organism>
<evidence type="ECO:0000256" key="2">
    <source>
        <dbReference type="ARBA" id="ARBA00022614"/>
    </source>
</evidence>
<protein>
    <submittedName>
        <fullName evidence="7">Leucine rich repeat containing 46</fullName>
    </submittedName>
</protein>